<comment type="subcellular location">
    <subcellularLocation>
        <location evidence="1">Cell membrane</location>
        <topology evidence="1">Multi-pass membrane protein</topology>
    </subcellularLocation>
</comment>
<accession>A0A6G4TYV9</accession>
<keyword evidence="8" id="KW-1185">Reference proteome</keyword>
<dbReference type="RefSeq" id="WP_165237155.1">
    <property type="nucleotide sequence ID" value="NZ_JAAKZV010000051.1"/>
</dbReference>
<evidence type="ECO:0000256" key="4">
    <source>
        <dbReference type="ARBA" id="ARBA00022989"/>
    </source>
</evidence>
<dbReference type="GO" id="GO:0005886">
    <property type="term" value="C:plasma membrane"/>
    <property type="evidence" value="ECO:0007669"/>
    <property type="project" value="UniProtKB-SubCell"/>
</dbReference>
<name>A0A6G4TYV9_9ACTN</name>
<feature type="transmembrane region" description="Helical" evidence="6">
    <location>
        <begin position="23"/>
        <end position="42"/>
    </location>
</feature>
<protein>
    <recommendedName>
        <fullName evidence="9">FUSC family protein</fullName>
    </recommendedName>
</protein>
<dbReference type="Pfam" id="PF06081">
    <property type="entry name" value="ArAE_1"/>
    <property type="match status" value="1"/>
</dbReference>
<dbReference type="EMBL" id="JAAKZV010000051">
    <property type="protein sequence ID" value="NGN65074.1"/>
    <property type="molecule type" value="Genomic_DNA"/>
</dbReference>
<reference evidence="7 8" key="1">
    <citation type="submission" date="2020-02" db="EMBL/GenBank/DDBJ databases">
        <title>Whole-genome analyses of novel actinobacteria.</title>
        <authorList>
            <person name="Sahin N."/>
        </authorList>
    </citation>
    <scope>NUCLEOTIDE SEQUENCE [LARGE SCALE GENOMIC DNA]</scope>
    <source>
        <strain evidence="7 8">A7024</strain>
    </source>
</reference>
<feature type="transmembrane region" description="Helical" evidence="6">
    <location>
        <begin position="140"/>
        <end position="159"/>
    </location>
</feature>
<proteinExistence type="predicted"/>
<dbReference type="AlphaFoldDB" id="A0A6G4TYV9"/>
<keyword evidence="3 6" id="KW-0812">Transmembrane</keyword>
<feature type="transmembrane region" description="Helical" evidence="6">
    <location>
        <begin position="117"/>
        <end position="134"/>
    </location>
</feature>
<gene>
    <name evidence="7" type="ORF">G5C51_14355</name>
</gene>
<evidence type="ECO:0000256" key="6">
    <source>
        <dbReference type="SAM" id="Phobius"/>
    </source>
</evidence>
<keyword evidence="4 6" id="KW-1133">Transmembrane helix</keyword>
<evidence type="ECO:0000256" key="2">
    <source>
        <dbReference type="ARBA" id="ARBA00022475"/>
    </source>
</evidence>
<feature type="transmembrane region" description="Helical" evidence="6">
    <location>
        <begin position="77"/>
        <end position="105"/>
    </location>
</feature>
<evidence type="ECO:0000256" key="1">
    <source>
        <dbReference type="ARBA" id="ARBA00004651"/>
    </source>
</evidence>
<organism evidence="7 8">
    <name type="scientific">Streptomyces coryli</name>
    <dbReference type="NCBI Taxonomy" id="1128680"/>
    <lineage>
        <taxon>Bacteria</taxon>
        <taxon>Bacillati</taxon>
        <taxon>Actinomycetota</taxon>
        <taxon>Actinomycetes</taxon>
        <taxon>Kitasatosporales</taxon>
        <taxon>Streptomycetaceae</taxon>
        <taxon>Streptomyces</taxon>
    </lineage>
</organism>
<dbReference type="InterPro" id="IPR010343">
    <property type="entry name" value="ArAE_1"/>
</dbReference>
<keyword evidence="5 6" id="KW-0472">Membrane</keyword>
<evidence type="ECO:0008006" key="9">
    <source>
        <dbReference type="Google" id="ProtNLM"/>
    </source>
</evidence>
<comment type="caution">
    <text evidence="7">The sequence shown here is derived from an EMBL/GenBank/DDBJ whole genome shotgun (WGS) entry which is preliminary data.</text>
</comment>
<evidence type="ECO:0000256" key="5">
    <source>
        <dbReference type="ARBA" id="ARBA00023136"/>
    </source>
</evidence>
<evidence type="ECO:0000256" key="3">
    <source>
        <dbReference type="ARBA" id="ARBA00022692"/>
    </source>
</evidence>
<dbReference type="Proteomes" id="UP000481583">
    <property type="component" value="Unassembled WGS sequence"/>
</dbReference>
<evidence type="ECO:0000313" key="8">
    <source>
        <dbReference type="Proteomes" id="UP000481583"/>
    </source>
</evidence>
<sequence>MHSIRATAAPDGAEASWPERFRVAARASVAAVAAWGLCLLLPGGPQYPAAIAALLTVHPTVYQSVTVGMQYGSGCAIGALIAVPALLFGGPTWAALAVVVLLAMLAAGHSRLGHRGLHVPTTAVFVLLLGRGHFGEEVSWHLVAVAIGVVCGLTCNLLFPPLQLRPAEDALDRLRRELAGVLRGLGTAVAEDRGPQDVLGRGWREDLTETLRAAHRAVDRAHESLRWNPRVRVRGAGRTACRVDHEILDTLGRVADDVAALSRALDRRTPRDAAFRQRYARLLRGTAVCVRGCTGGLPHPVLPVTRRECERLADAADSRALGTRAPENRLLMILDRTLEDLGQAEPAPAGQARKEAVGV</sequence>
<keyword evidence="2" id="KW-1003">Cell membrane</keyword>
<evidence type="ECO:0000313" key="7">
    <source>
        <dbReference type="EMBL" id="NGN65074.1"/>
    </source>
</evidence>